<organism evidence="1 2">
    <name type="scientific">Pigeon adenovirus 2</name>
    <dbReference type="NCBI Taxonomy" id="1907767"/>
    <lineage>
        <taxon>Viruses</taxon>
        <taxon>Varidnaviria</taxon>
        <taxon>Bamfordvirae</taxon>
        <taxon>Preplasmiviricota</taxon>
        <taxon>Polisuviricotina</taxon>
        <taxon>Pharingeaviricetes</taxon>
        <taxon>Rowavirales</taxon>
        <taxon>Adenoviridae</taxon>
        <taxon>Aviadenovirus</taxon>
        <taxon>Aviadenovirus columbidae</taxon>
        <taxon>Pigeon aviadenovirus B</taxon>
    </lineage>
</organism>
<dbReference type="RefSeq" id="YP_009310427.1">
    <property type="nucleotide sequence ID" value="NC_031503.1"/>
</dbReference>
<evidence type="ECO:0000313" key="2">
    <source>
        <dbReference type="Proteomes" id="UP000201673"/>
    </source>
</evidence>
<name>A0A1D8QM88_9ADEN</name>
<dbReference type="EMBL" id="KX121164">
    <property type="protein sequence ID" value="AOW42056.1"/>
    <property type="molecule type" value="Genomic_DNA"/>
</dbReference>
<keyword evidence="2" id="KW-1185">Reference proteome</keyword>
<proteinExistence type="predicted"/>
<dbReference type="KEGG" id="vg:29997522"/>
<dbReference type="OrthoDB" id="8778at10239"/>
<dbReference type="Proteomes" id="UP000201673">
    <property type="component" value="Segment"/>
</dbReference>
<sequence length="312" mass="36227">MAPIQVSTKRMRAKHPYEVVSFLHEHRLFSRKSWLTFDKSHYELYQHVAKELIYEAKKLYCSFALIQSLMQEFRSPLHRPYIRTPLEDGFKALCDSEGFNLTVMVNAIRMWMHAPLEDEFLLKTNTLYVVGDSTTDADAFTTYLLKYFDLIVTADLNQFDPFQYLPGRKVIKMLHFPLTTGLQSFNNPYVNTLLRGKEVNLPVKKNTKSMGPYKCVVRLRQVPKPNLLPTNSREHIIINFASGNPDTYFHPAELARYIQKLREVHVRAELVTCKNDFNCICSSNQLDIVCEVCRNCRIILTDDDDVSVTDTD</sequence>
<gene>
    <name evidence="1" type="primary">ORF12</name>
</gene>
<protein>
    <submittedName>
        <fullName evidence="1">Protein ORF12</fullName>
    </submittedName>
</protein>
<reference evidence="1 2" key="1">
    <citation type="journal article" date="2016" name="Virus Res.">
        <title>Identification of a novel aviadenovirus, designated pigeon adenovirus 2 in domestic pigeons (Columba livia).</title>
        <authorList>
            <person name="Teske L."/>
            <person name="Rubbenstroth D."/>
            <person name="Meixner M."/>
            <person name="Liere K."/>
            <person name="Bartels H."/>
            <person name="Rautenschlein S."/>
        </authorList>
    </citation>
    <scope>NUCLEOTIDE SEQUENCE [LARGE SCALE GENOMIC DNA]</scope>
    <source>
        <strain evidence="1">YPDS-Y-V1.A19.11-2013</strain>
    </source>
</reference>
<evidence type="ECO:0000313" key="1">
    <source>
        <dbReference type="EMBL" id="AOW42056.1"/>
    </source>
</evidence>
<accession>A0A1D8QM88</accession>
<dbReference type="GeneID" id="29997522"/>